<reference evidence="2 3" key="1">
    <citation type="submission" date="2013-01" db="EMBL/GenBank/DDBJ databases">
        <authorList>
            <person name="Harkins D.M."/>
            <person name="Durkin A.S."/>
            <person name="Brinkac L.M."/>
            <person name="Haft D.H."/>
            <person name="Selengut J.D."/>
            <person name="Sanka R."/>
            <person name="DePew J."/>
            <person name="Purushe J."/>
            <person name="Peacock S.J."/>
            <person name="Thaipadungpanit J."/>
            <person name="Wuthiekanun V.W."/>
            <person name="Day N.P."/>
            <person name="Vinetz J.M."/>
            <person name="Sutton G.G."/>
            <person name="Nierman W.C."/>
            <person name="Fouts D.E."/>
        </authorList>
    </citation>
    <scope>NUCLEOTIDE SEQUENCE [LARGE SCALE GENOMIC DNA]</scope>
    <source>
        <strain evidence="2 3">FPW1039</strain>
    </source>
</reference>
<evidence type="ECO:0000313" key="3">
    <source>
        <dbReference type="Proteomes" id="UP000012164"/>
    </source>
</evidence>
<organism evidence="2 3">
    <name type="scientific">Leptospira interrogans str. FPW1039</name>
    <dbReference type="NCBI Taxonomy" id="1193040"/>
    <lineage>
        <taxon>Bacteria</taxon>
        <taxon>Pseudomonadati</taxon>
        <taxon>Spirochaetota</taxon>
        <taxon>Spirochaetia</taxon>
        <taxon>Leptospirales</taxon>
        <taxon>Leptospiraceae</taxon>
        <taxon>Leptospira</taxon>
    </lineage>
</organism>
<dbReference type="PANTHER" id="PTHR33794:SF1">
    <property type="entry name" value="BACILLOLYSIN"/>
    <property type="match status" value="1"/>
</dbReference>
<evidence type="ECO:0000259" key="1">
    <source>
        <dbReference type="Pfam" id="PF20009"/>
    </source>
</evidence>
<name>A0A0F6IL94_LEPIR</name>
<dbReference type="EMBL" id="AKWR02000005">
    <property type="protein sequence ID" value="EMJ38819.1"/>
    <property type="molecule type" value="Genomic_DNA"/>
</dbReference>
<dbReference type="InterPro" id="IPR050728">
    <property type="entry name" value="Zinc_Metalloprotease_M4"/>
</dbReference>
<dbReference type="PANTHER" id="PTHR33794">
    <property type="entry name" value="BACILLOLYSIN"/>
    <property type="match status" value="1"/>
</dbReference>
<comment type="caution">
    <text evidence="2">The sequence shown here is derived from an EMBL/GenBank/DDBJ whole genome shotgun (WGS) entry which is preliminary data.</text>
</comment>
<feature type="non-terminal residue" evidence="2">
    <location>
        <position position="1"/>
    </location>
</feature>
<evidence type="ECO:0000313" key="2">
    <source>
        <dbReference type="EMBL" id="EMJ38819.1"/>
    </source>
</evidence>
<proteinExistence type="predicted"/>
<gene>
    <name evidence="2" type="ORF">LEP1GSC079_0174</name>
</gene>
<feature type="domain" description="GEVED" evidence="1">
    <location>
        <begin position="52"/>
        <end position="131"/>
    </location>
</feature>
<protein>
    <recommendedName>
        <fullName evidence="1">GEVED domain-containing protein</fullName>
    </recommendedName>
</protein>
<dbReference type="InterPro" id="IPR045474">
    <property type="entry name" value="GEVED"/>
</dbReference>
<dbReference type="AlphaFoldDB" id="A0A0F6IL94"/>
<dbReference type="Pfam" id="PF20009">
    <property type="entry name" value="GEVED"/>
    <property type="match status" value="1"/>
</dbReference>
<accession>A0A0F6IL94</accession>
<sequence>SVKLSNVKNDSGNDCGYKDNSYLHPTVYLGATYNMVLSSEGSPSNPPKAHRWRVWIDFNRDGSFDSSEMVIQDSINDTLGGTLQKSIQIPITALTGDTKMRVSMKAVEGNETYPRSDESFVEGEVEDYSITINNFSI</sequence>
<dbReference type="Proteomes" id="UP000012164">
    <property type="component" value="Unassembled WGS sequence"/>
</dbReference>